<dbReference type="PANTHER" id="PTHR46401:SF2">
    <property type="entry name" value="GLYCOSYLTRANSFERASE WBBK-RELATED"/>
    <property type="match status" value="1"/>
</dbReference>
<protein>
    <submittedName>
        <fullName evidence="4">Glycosyltransferase family 4 protein</fullName>
    </submittedName>
</protein>
<comment type="caution">
    <text evidence="4">The sequence shown here is derived from an EMBL/GenBank/DDBJ whole genome shotgun (WGS) entry which is preliminary data.</text>
</comment>
<sequence>MRKILIFTNEFYPFKGGIGRYCEELINVIKHDNQVTLIAPKYDDKLKQSDISKKMTLNLFSGGQFKYWHLPKLIKKVMSINFDEYDYVLVADWPFWIAIQCVNKFTLRNKIKFNLMLHGSEVLNLKNGKASIFAKMLNLFSGVKTIFTNSNYTKRILLENHHVPKEIPVIVTYLGVSQDEKISNETYLNNANSEQFNILTVGRLDDRKGYDYVIKSLGLLPPDVRKKIIYTIVGNGSDDFIENLKTLAERNDVRLMIRSGIGDEELKKIYQQNKVFVLAAKHSNKKIEGFGLVFLEAAIYGIPSVATDVGAISEVVLNNRNGLVVKEDIHEIAQAIMTLYKDRVLLSELSNNCISDVKKFTWSKLAELTLND</sequence>
<evidence type="ECO:0000256" key="1">
    <source>
        <dbReference type="ARBA" id="ARBA00022679"/>
    </source>
</evidence>
<evidence type="ECO:0000259" key="2">
    <source>
        <dbReference type="Pfam" id="PF00534"/>
    </source>
</evidence>
<dbReference type="PANTHER" id="PTHR46401">
    <property type="entry name" value="GLYCOSYLTRANSFERASE WBBK-RELATED"/>
    <property type="match status" value="1"/>
</dbReference>
<evidence type="ECO:0000313" key="4">
    <source>
        <dbReference type="EMBL" id="MBU9854263.1"/>
    </source>
</evidence>
<evidence type="ECO:0000313" key="5">
    <source>
        <dbReference type="Proteomes" id="UP000734343"/>
    </source>
</evidence>
<organism evidence="4 5">
    <name type="scientific">Rahnella bonaserana</name>
    <dbReference type="NCBI Taxonomy" id="2816248"/>
    <lineage>
        <taxon>Bacteria</taxon>
        <taxon>Pseudomonadati</taxon>
        <taxon>Pseudomonadota</taxon>
        <taxon>Gammaproteobacteria</taxon>
        <taxon>Enterobacterales</taxon>
        <taxon>Yersiniaceae</taxon>
        <taxon>Rahnella</taxon>
    </lineage>
</organism>
<feature type="domain" description="Glycosyltransferase subfamily 4-like N-terminal" evidence="3">
    <location>
        <begin position="16"/>
        <end position="170"/>
    </location>
</feature>
<evidence type="ECO:0000259" key="3">
    <source>
        <dbReference type="Pfam" id="PF13439"/>
    </source>
</evidence>
<keyword evidence="5" id="KW-1185">Reference proteome</keyword>
<dbReference type="CDD" id="cd03801">
    <property type="entry name" value="GT4_PimA-like"/>
    <property type="match status" value="1"/>
</dbReference>
<gene>
    <name evidence="4" type="ORF">J1778_03035</name>
</gene>
<proteinExistence type="predicted"/>
<accession>A0ABS6LQ61</accession>
<dbReference type="Proteomes" id="UP000734343">
    <property type="component" value="Unassembled WGS sequence"/>
</dbReference>
<keyword evidence="1" id="KW-0808">Transferase</keyword>
<feature type="domain" description="Glycosyl transferase family 1" evidence="2">
    <location>
        <begin position="190"/>
        <end position="356"/>
    </location>
</feature>
<dbReference type="EMBL" id="JAFMOW010000050">
    <property type="protein sequence ID" value="MBU9854263.1"/>
    <property type="molecule type" value="Genomic_DNA"/>
</dbReference>
<dbReference type="Pfam" id="PF13439">
    <property type="entry name" value="Glyco_transf_4"/>
    <property type="match status" value="1"/>
</dbReference>
<dbReference type="Pfam" id="PF00534">
    <property type="entry name" value="Glycos_transf_1"/>
    <property type="match status" value="1"/>
</dbReference>
<name>A0ABS6LQ61_9GAMM</name>
<dbReference type="InterPro" id="IPR001296">
    <property type="entry name" value="Glyco_trans_1"/>
</dbReference>
<reference evidence="4 5" key="1">
    <citation type="submission" date="2021-03" db="EMBL/GenBank/DDBJ databases">
        <title>Five novel Rahnella species.</title>
        <authorList>
            <person name="Brady C."/>
            <person name="Asselin J."/>
            <person name="Beer S."/>
            <person name="Bruberg M.B."/>
            <person name="Crampton B."/>
            <person name="Venter S."/>
            <person name="Arnold D."/>
            <person name="Denman S."/>
        </authorList>
    </citation>
    <scope>NUCLEOTIDE SEQUENCE [LARGE SCALE GENOMIC DNA]</scope>
    <source>
        <strain evidence="4 5">H11b</strain>
    </source>
</reference>
<dbReference type="RefSeq" id="WP_217171939.1">
    <property type="nucleotide sequence ID" value="NZ_JAFMOW010000050.1"/>
</dbReference>
<dbReference type="InterPro" id="IPR028098">
    <property type="entry name" value="Glyco_trans_4-like_N"/>
</dbReference>